<keyword evidence="2" id="KW-1185">Reference proteome</keyword>
<gene>
    <name evidence="1" type="ORF">QYF49_12705</name>
</gene>
<protein>
    <submittedName>
        <fullName evidence="1">Uncharacterized protein</fullName>
    </submittedName>
</protein>
<reference evidence="1" key="1">
    <citation type="submission" date="2023-06" db="EMBL/GenBank/DDBJ databases">
        <title>Draft Genome Sequences of Representative Paenibacillus Polymyxa, Bacillus cereus, Fictibacillus sp., and Brevibacillus agri Strains Isolated from Amazonian Dark Earth.</title>
        <authorList>
            <person name="Pellegrinetti T.A."/>
            <person name="Cunha I.C.M."/>
            <person name="Chaves M.G."/>
            <person name="Freitas A.S."/>
            <person name="Silva A.V.R."/>
            <person name="Tsai S.M."/>
            <person name="Mendes L.W."/>
        </authorList>
    </citation>
    <scope>NUCLEOTIDE SEQUENCE</scope>
    <source>
        <strain evidence="1">CENA-BCM004</strain>
    </source>
</reference>
<accession>A0ABT8E7J9</accession>
<proteinExistence type="predicted"/>
<organism evidence="1 2">
    <name type="scientific">Fictibacillus terranigra</name>
    <dbReference type="NCBI Taxonomy" id="3058424"/>
    <lineage>
        <taxon>Bacteria</taxon>
        <taxon>Bacillati</taxon>
        <taxon>Bacillota</taxon>
        <taxon>Bacilli</taxon>
        <taxon>Bacillales</taxon>
        <taxon>Fictibacillaceae</taxon>
        <taxon>Fictibacillus</taxon>
    </lineage>
</organism>
<evidence type="ECO:0000313" key="1">
    <source>
        <dbReference type="EMBL" id="MDN4073865.1"/>
    </source>
</evidence>
<dbReference type="Proteomes" id="UP001168694">
    <property type="component" value="Unassembled WGS sequence"/>
</dbReference>
<sequence>MPANYKSISMKDNSSKYKLALKTMKENYTDELENIYFNNGKKVSFDDFKLSKNYKVHSNRLSDDESGLALSALSTDEKALLNKCL</sequence>
<evidence type="ECO:0000313" key="2">
    <source>
        <dbReference type="Proteomes" id="UP001168694"/>
    </source>
</evidence>
<name>A0ABT8E7J9_9BACL</name>
<dbReference type="RefSeq" id="WP_290399957.1">
    <property type="nucleotide sequence ID" value="NZ_JAUHLN010000002.1"/>
</dbReference>
<comment type="caution">
    <text evidence="1">The sequence shown here is derived from an EMBL/GenBank/DDBJ whole genome shotgun (WGS) entry which is preliminary data.</text>
</comment>
<dbReference type="EMBL" id="JAUHLN010000002">
    <property type="protein sequence ID" value="MDN4073865.1"/>
    <property type="molecule type" value="Genomic_DNA"/>
</dbReference>